<name>A0AAD4VQ28_PRUDU</name>
<accession>A0AAD4VQ28</accession>
<dbReference type="EMBL" id="JAJFAZ020000005">
    <property type="protein sequence ID" value="KAI5328721.1"/>
    <property type="molecule type" value="Genomic_DNA"/>
</dbReference>
<dbReference type="AlphaFoldDB" id="A0AAD4VQ28"/>
<comment type="caution">
    <text evidence="1">The sequence shown here is derived from an EMBL/GenBank/DDBJ whole genome shotgun (WGS) entry which is preliminary data.</text>
</comment>
<evidence type="ECO:0000313" key="1">
    <source>
        <dbReference type="EMBL" id="KAI5328721.1"/>
    </source>
</evidence>
<proteinExistence type="predicted"/>
<dbReference type="Proteomes" id="UP001054821">
    <property type="component" value="Chromosome 5"/>
</dbReference>
<protein>
    <submittedName>
        <fullName evidence="1">Uncharacterized protein</fullName>
    </submittedName>
</protein>
<gene>
    <name evidence="1" type="ORF">L3X38_028118</name>
</gene>
<keyword evidence="2" id="KW-1185">Reference proteome</keyword>
<sequence length="73" mass="8377">MGSSNETRGAWSMMEDVSLNFVDRVIGSTRTDQALSSRWKILNIELEKWRDVLTKAMDNHRSGENLSSEVNYL</sequence>
<reference evidence="1 2" key="1">
    <citation type="journal article" date="2022" name="G3 (Bethesda)">
        <title>Whole-genome sequence and methylome profiling of the almond [Prunus dulcis (Mill.) D.A. Webb] cultivar 'Nonpareil'.</title>
        <authorList>
            <person name="D'Amico-Willman K.M."/>
            <person name="Ouma W.Z."/>
            <person name="Meulia T."/>
            <person name="Sideli G.M."/>
            <person name="Gradziel T.M."/>
            <person name="Fresnedo-Ramirez J."/>
        </authorList>
    </citation>
    <scope>NUCLEOTIDE SEQUENCE [LARGE SCALE GENOMIC DNA]</scope>
    <source>
        <strain evidence="1">Clone GOH B32 T37-40</strain>
    </source>
</reference>
<organism evidence="1 2">
    <name type="scientific">Prunus dulcis</name>
    <name type="common">Almond</name>
    <name type="synonym">Amygdalus dulcis</name>
    <dbReference type="NCBI Taxonomy" id="3755"/>
    <lineage>
        <taxon>Eukaryota</taxon>
        <taxon>Viridiplantae</taxon>
        <taxon>Streptophyta</taxon>
        <taxon>Embryophyta</taxon>
        <taxon>Tracheophyta</taxon>
        <taxon>Spermatophyta</taxon>
        <taxon>Magnoliopsida</taxon>
        <taxon>eudicotyledons</taxon>
        <taxon>Gunneridae</taxon>
        <taxon>Pentapetalae</taxon>
        <taxon>rosids</taxon>
        <taxon>fabids</taxon>
        <taxon>Rosales</taxon>
        <taxon>Rosaceae</taxon>
        <taxon>Amygdaloideae</taxon>
        <taxon>Amygdaleae</taxon>
        <taxon>Prunus</taxon>
    </lineage>
</organism>
<evidence type="ECO:0000313" key="2">
    <source>
        <dbReference type="Proteomes" id="UP001054821"/>
    </source>
</evidence>